<dbReference type="InterPro" id="IPR002509">
    <property type="entry name" value="NODB_dom"/>
</dbReference>
<dbReference type="PROSITE" id="PS51677">
    <property type="entry name" value="NODB"/>
    <property type="match status" value="1"/>
</dbReference>
<evidence type="ECO:0000256" key="5">
    <source>
        <dbReference type="ARBA" id="ARBA00023277"/>
    </source>
</evidence>
<feature type="compositionally biased region" description="Low complexity" evidence="6">
    <location>
        <begin position="258"/>
        <end position="282"/>
    </location>
</feature>
<feature type="chain" id="PRO_5047128961" description="NodB homology domain-containing protein" evidence="7">
    <location>
        <begin position="21"/>
        <end position="328"/>
    </location>
</feature>
<evidence type="ECO:0000256" key="7">
    <source>
        <dbReference type="SAM" id="SignalP"/>
    </source>
</evidence>
<accession>A0ABQ7KG42</accession>
<feature type="signal peptide" evidence="7">
    <location>
        <begin position="1"/>
        <end position="20"/>
    </location>
</feature>
<name>A0ABQ7KG42_9FUNG</name>
<dbReference type="PANTHER" id="PTHR46471">
    <property type="entry name" value="CHITIN DEACETYLASE"/>
    <property type="match status" value="1"/>
</dbReference>
<feature type="domain" description="NodB homology" evidence="8">
    <location>
        <begin position="37"/>
        <end position="231"/>
    </location>
</feature>
<keyword evidence="10" id="KW-1185">Reference proteome</keyword>
<feature type="region of interest" description="Disordered" evidence="6">
    <location>
        <begin position="258"/>
        <end position="286"/>
    </location>
</feature>
<evidence type="ECO:0000256" key="4">
    <source>
        <dbReference type="ARBA" id="ARBA00022801"/>
    </source>
</evidence>
<comment type="caution">
    <text evidence="9">The sequence shown here is derived from an EMBL/GenBank/DDBJ whole genome shotgun (WGS) entry which is preliminary data.</text>
</comment>
<keyword evidence="5" id="KW-0119">Carbohydrate metabolism</keyword>
<organism evidence="9 10">
    <name type="scientific">Linnemannia gamsii</name>
    <dbReference type="NCBI Taxonomy" id="64522"/>
    <lineage>
        <taxon>Eukaryota</taxon>
        <taxon>Fungi</taxon>
        <taxon>Fungi incertae sedis</taxon>
        <taxon>Mucoromycota</taxon>
        <taxon>Mortierellomycotina</taxon>
        <taxon>Mortierellomycetes</taxon>
        <taxon>Mortierellales</taxon>
        <taxon>Mortierellaceae</taxon>
        <taxon>Linnemannia</taxon>
    </lineage>
</organism>
<dbReference type="Proteomes" id="UP001194696">
    <property type="component" value="Unassembled WGS sequence"/>
</dbReference>
<dbReference type="Pfam" id="PF01522">
    <property type="entry name" value="Polysacc_deac_1"/>
    <property type="match status" value="1"/>
</dbReference>
<reference evidence="9 10" key="1">
    <citation type="journal article" date="2020" name="Fungal Divers.">
        <title>Resolving the Mortierellaceae phylogeny through synthesis of multi-gene phylogenetics and phylogenomics.</title>
        <authorList>
            <person name="Vandepol N."/>
            <person name="Liber J."/>
            <person name="Desiro A."/>
            <person name="Na H."/>
            <person name="Kennedy M."/>
            <person name="Barry K."/>
            <person name="Grigoriev I.V."/>
            <person name="Miller A.N."/>
            <person name="O'Donnell K."/>
            <person name="Stajich J.E."/>
            <person name="Bonito G."/>
        </authorList>
    </citation>
    <scope>NUCLEOTIDE SEQUENCE [LARGE SCALE GENOMIC DNA]</scope>
    <source>
        <strain evidence="9 10">AD045</strain>
    </source>
</reference>
<comment type="cofactor">
    <cofactor evidence="1">
        <name>Co(2+)</name>
        <dbReference type="ChEBI" id="CHEBI:48828"/>
    </cofactor>
</comment>
<evidence type="ECO:0000256" key="2">
    <source>
        <dbReference type="ARBA" id="ARBA00022723"/>
    </source>
</evidence>
<keyword evidence="3 7" id="KW-0732">Signal</keyword>
<keyword evidence="2" id="KW-0479">Metal-binding</keyword>
<dbReference type="SUPFAM" id="SSF88713">
    <property type="entry name" value="Glycoside hydrolase/deacetylase"/>
    <property type="match status" value="1"/>
</dbReference>
<sequence>MKFTTLLVSSALFLAAMTTAQVPAFEAARVSKCKMPGVVAYTFDDGPYIYNDQLLAILKKKNVTATFFLVGQLIDKTLQQKGSLKKMIDHGHQLASHTFTHGNLDNMTPDEMRLEISKTSDAMFNNSGVRPRYMRAPEGRCSDACTKVMKELGLVISYWNVDTNDWRHVGESTPALAVQKSMVEINDVVIQNSNPATDSFILLQHEIHKFSVENLADVVIDAILKKGYRFVSMEECIGESAYLDGSVVPSTSPALVTPTATGAPATGTGAPTTGSPVTPTTGAGNGGAGAGAGNGAGAGGNNGAGIKAAAGWSLGLTAAAAALGFALF</sequence>
<evidence type="ECO:0000313" key="10">
    <source>
        <dbReference type="Proteomes" id="UP001194696"/>
    </source>
</evidence>
<evidence type="ECO:0000256" key="3">
    <source>
        <dbReference type="ARBA" id="ARBA00022729"/>
    </source>
</evidence>
<keyword evidence="4" id="KW-0378">Hydrolase</keyword>
<proteinExistence type="predicted"/>
<dbReference type="InterPro" id="IPR011330">
    <property type="entry name" value="Glyco_hydro/deAcase_b/a-brl"/>
</dbReference>
<protein>
    <recommendedName>
        <fullName evidence="8">NodB homology domain-containing protein</fullName>
    </recommendedName>
</protein>
<evidence type="ECO:0000256" key="6">
    <source>
        <dbReference type="SAM" id="MobiDB-lite"/>
    </source>
</evidence>
<dbReference type="Gene3D" id="3.20.20.370">
    <property type="entry name" value="Glycoside hydrolase/deacetylase"/>
    <property type="match status" value="1"/>
</dbReference>
<evidence type="ECO:0000256" key="1">
    <source>
        <dbReference type="ARBA" id="ARBA00001941"/>
    </source>
</evidence>
<dbReference type="PANTHER" id="PTHR46471:SF2">
    <property type="entry name" value="CHITIN DEACETYLASE-RELATED"/>
    <property type="match status" value="1"/>
</dbReference>
<evidence type="ECO:0000313" key="9">
    <source>
        <dbReference type="EMBL" id="KAG0298557.1"/>
    </source>
</evidence>
<dbReference type="EMBL" id="JAAAIM010000007">
    <property type="protein sequence ID" value="KAG0298557.1"/>
    <property type="molecule type" value="Genomic_DNA"/>
</dbReference>
<gene>
    <name evidence="9" type="ORF">BGZ96_010603</name>
</gene>
<evidence type="ECO:0000259" key="8">
    <source>
        <dbReference type="PROSITE" id="PS51677"/>
    </source>
</evidence>